<protein>
    <recommendedName>
        <fullName evidence="3">TetR family transcriptional regulator</fullName>
    </recommendedName>
</protein>
<dbReference type="Proteomes" id="UP001185792">
    <property type="component" value="Unassembled WGS sequence"/>
</dbReference>
<organism evidence="1 2">
    <name type="scientific">Williamsia marianensis</name>
    <dbReference type="NCBI Taxonomy" id="85044"/>
    <lineage>
        <taxon>Bacteria</taxon>
        <taxon>Bacillati</taxon>
        <taxon>Actinomycetota</taxon>
        <taxon>Actinomycetes</taxon>
        <taxon>Mycobacteriales</taxon>
        <taxon>Nocardiaceae</taxon>
        <taxon>Williamsia</taxon>
    </lineage>
</organism>
<evidence type="ECO:0000313" key="1">
    <source>
        <dbReference type="EMBL" id="MDV7136734.1"/>
    </source>
</evidence>
<sequence length="310" mass="33441">MQPPLSDDVAERLDELAEVLDACGGAFFEMSAQTHWRPAPGSPAARIQRGITDPADNSDDILSGYDLVSEVVATYLEIAAGHFRGLGALLRGREAVFAPLPLIRSIIEHAAHTIWVLGDPADTANNMLARAYLEEFASCEYAKLAAERMGLESSADHAQRWKTVRARAMAAFPDATRAGLCEDGGRTLAGQKLPGPDAVVQQMFDFIHRTAGGTATSRQAAGIYAYFCGGTHPATSRARQLRVPVDHGDHAGTAFAMDIESLERMLAIAVFAFYNALGYTMSFLGGDETPKEGLADRIDEVLPSLFRQDK</sequence>
<dbReference type="EMBL" id="JAWLUM010000005">
    <property type="protein sequence ID" value="MDV7136734.1"/>
    <property type="molecule type" value="Genomic_DNA"/>
</dbReference>
<accession>A0ABU4EZP5</accession>
<keyword evidence="2" id="KW-1185">Reference proteome</keyword>
<gene>
    <name evidence="1" type="ORF">R4198_23825</name>
</gene>
<evidence type="ECO:0008006" key="3">
    <source>
        <dbReference type="Google" id="ProtNLM"/>
    </source>
</evidence>
<name>A0ABU4EZP5_WILMA</name>
<proteinExistence type="predicted"/>
<evidence type="ECO:0000313" key="2">
    <source>
        <dbReference type="Proteomes" id="UP001185792"/>
    </source>
</evidence>
<reference evidence="1 2" key="1">
    <citation type="submission" date="2023-10" db="EMBL/GenBank/DDBJ databases">
        <title>Development of a sustainable strategy for remediation of hydrocarbon-contaminated territories based on the waste exchange concept.</title>
        <authorList>
            <person name="Krivoruchko A."/>
        </authorList>
    </citation>
    <scope>NUCLEOTIDE SEQUENCE [LARGE SCALE GENOMIC DNA]</scope>
    <source>
        <strain evidence="1 2">IEGM 1236</strain>
    </source>
</reference>
<comment type="caution">
    <text evidence="1">The sequence shown here is derived from an EMBL/GenBank/DDBJ whole genome shotgun (WGS) entry which is preliminary data.</text>
</comment>
<dbReference type="RefSeq" id="WP_317714709.1">
    <property type="nucleotide sequence ID" value="NZ_JAWLUM010000005.1"/>
</dbReference>